<sequence length="456" mass="46895">MVRVSSRLVDITESLLPVLGPATELPEVAWSGPRTWWAGPLDVEGLAAASVTLASAAATRLAERRGNPVLLGTTADLLAANFGSLDHLRIDGRAPVGFAPLSGYFETADGWVRLHGNYPHHAAALGEALGVGDRDSLAVVLRDLSALDVERRVRAAGGIAGALRRPAAWRTSEPARAVDASPWIAVDLHPRQRPLPAASGSPLSGIRVLDLTRVIAGPTGSRLLALLGADVLRVDPPQLPELLDQHLDTGFGKRSAVADLRDPAVAARLHELLDGADVLLTGYRPGALGGLGLDPASLAERHPDVVHVSLSAWGETGPWGSERGFDSIVQSVTGIGHVYGSSDGTGRFVPGALPVQALDHATGYGMAAAAMAMLASGQAGTASLSLARTAHVLLDAGPLPGATAATLDVDLVTTPSTHGLLVHAPAPVTLDGVSIPQQAPGAYGRADLAWLTPSAS</sequence>
<dbReference type="Proteomes" id="UP000019489">
    <property type="component" value="Unassembled WGS sequence"/>
</dbReference>
<protein>
    <submittedName>
        <fullName evidence="1">Carnitine dehydratase</fullName>
    </submittedName>
</protein>
<dbReference type="SUPFAM" id="SSF89796">
    <property type="entry name" value="CoA-transferase family III (CaiB/BaiF)"/>
    <property type="match status" value="2"/>
</dbReference>
<gene>
    <name evidence="1" type="ORF">N865_18600</name>
</gene>
<keyword evidence="2" id="KW-1185">Reference proteome</keyword>
<accession>W9GAM9</accession>
<dbReference type="InterPro" id="IPR023606">
    <property type="entry name" value="CoA-Trfase_III_dom_1_sf"/>
</dbReference>
<reference evidence="1 2" key="1">
    <citation type="submission" date="2013-08" db="EMBL/GenBank/DDBJ databases">
        <title>Intrasporangium oryzae NRRL B-24470.</title>
        <authorList>
            <person name="Liu H."/>
            <person name="Wang G."/>
        </authorList>
    </citation>
    <scope>NUCLEOTIDE SEQUENCE [LARGE SCALE GENOMIC DNA]</scope>
    <source>
        <strain evidence="1 2">NRRL B-24470</strain>
    </source>
</reference>
<dbReference type="EMBL" id="AWSA01000003">
    <property type="protein sequence ID" value="EWT03241.1"/>
    <property type="molecule type" value="Genomic_DNA"/>
</dbReference>
<dbReference type="PANTHER" id="PTHR48228">
    <property type="entry name" value="SUCCINYL-COA--D-CITRAMALATE COA-TRANSFERASE"/>
    <property type="match status" value="1"/>
</dbReference>
<dbReference type="InterPro" id="IPR050509">
    <property type="entry name" value="CoA-transferase_III"/>
</dbReference>
<dbReference type="InterPro" id="IPR003673">
    <property type="entry name" value="CoA-Trfase_fam_III"/>
</dbReference>
<proteinExistence type="predicted"/>
<dbReference type="AlphaFoldDB" id="W9GAM9"/>
<dbReference type="Gene3D" id="3.40.50.10540">
    <property type="entry name" value="Crotonobetainyl-coa:carnitine coa-transferase, domain 1"/>
    <property type="match status" value="1"/>
</dbReference>
<evidence type="ECO:0000313" key="1">
    <source>
        <dbReference type="EMBL" id="EWT03241.1"/>
    </source>
</evidence>
<evidence type="ECO:0000313" key="2">
    <source>
        <dbReference type="Proteomes" id="UP000019489"/>
    </source>
</evidence>
<dbReference type="STRING" id="1386089.N865_18600"/>
<dbReference type="GO" id="GO:0003824">
    <property type="term" value="F:catalytic activity"/>
    <property type="evidence" value="ECO:0007669"/>
    <property type="project" value="InterPro"/>
</dbReference>
<dbReference type="Pfam" id="PF02515">
    <property type="entry name" value="CoA_transf_3"/>
    <property type="match status" value="1"/>
</dbReference>
<name>W9GAM9_9MICO</name>
<organism evidence="1 2">
    <name type="scientific">Intrasporangium oryzae NRRL B-24470</name>
    <dbReference type="NCBI Taxonomy" id="1386089"/>
    <lineage>
        <taxon>Bacteria</taxon>
        <taxon>Bacillati</taxon>
        <taxon>Actinomycetota</taxon>
        <taxon>Actinomycetes</taxon>
        <taxon>Micrococcales</taxon>
        <taxon>Intrasporangiaceae</taxon>
        <taxon>Intrasporangium</taxon>
    </lineage>
</organism>
<dbReference type="OrthoDB" id="9058532at2"/>
<dbReference type="PANTHER" id="PTHR48228:SF4">
    <property type="entry name" value="BLR3030 PROTEIN"/>
    <property type="match status" value="1"/>
</dbReference>
<dbReference type="eggNOG" id="COG1804">
    <property type="taxonomic scope" value="Bacteria"/>
</dbReference>
<comment type="caution">
    <text evidence="1">The sequence shown here is derived from an EMBL/GenBank/DDBJ whole genome shotgun (WGS) entry which is preliminary data.</text>
</comment>
<dbReference type="PATRIC" id="fig|1386089.3.peg.342"/>